<dbReference type="GO" id="GO:0003677">
    <property type="term" value="F:DNA binding"/>
    <property type="evidence" value="ECO:0007669"/>
    <property type="project" value="InterPro"/>
</dbReference>
<dbReference type="InterPro" id="IPR002559">
    <property type="entry name" value="Transposase_11"/>
</dbReference>
<dbReference type="Proteomes" id="UP000449846">
    <property type="component" value="Unassembled WGS sequence"/>
</dbReference>
<evidence type="ECO:0000313" key="3">
    <source>
        <dbReference type="Proteomes" id="UP000449846"/>
    </source>
</evidence>
<dbReference type="Pfam" id="PF01609">
    <property type="entry name" value="DDE_Tnp_1"/>
    <property type="match status" value="1"/>
</dbReference>
<dbReference type="GO" id="GO:0006313">
    <property type="term" value="P:DNA transposition"/>
    <property type="evidence" value="ECO:0007669"/>
    <property type="project" value="InterPro"/>
</dbReference>
<dbReference type="AlphaFoldDB" id="A0A844HYP4"/>
<evidence type="ECO:0000259" key="1">
    <source>
        <dbReference type="Pfam" id="PF01609"/>
    </source>
</evidence>
<gene>
    <name evidence="2" type="ORF">GL300_25695</name>
</gene>
<name>A0A844HYP4_9RHOB</name>
<accession>A0A844HYP4</accession>
<dbReference type="EMBL" id="WMIG01000044">
    <property type="protein sequence ID" value="MTH62571.1"/>
    <property type="molecule type" value="Genomic_DNA"/>
</dbReference>
<evidence type="ECO:0000313" key="2">
    <source>
        <dbReference type="EMBL" id="MTH62571.1"/>
    </source>
</evidence>
<protein>
    <submittedName>
        <fullName evidence="2">Transposase</fullName>
    </submittedName>
</protein>
<comment type="caution">
    <text evidence="2">The sequence shown here is derived from an EMBL/GenBank/DDBJ whole genome shotgun (WGS) entry which is preliminary data.</text>
</comment>
<feature type="domain" description="Transposase IS4-like" evidence="1">
    <location>
        <begin position="22"/>
        <end position="100"/>
    </location>
</feature>
<reference evidence="2 3" key="1">
    <citation type="submission" date="2019-11" db="EMBL/GenBank/DDBJ databases">
        <authorList>
            <person name="Dong K."/>
        </authorList>
    </citation>
    <scope>NUCLEOTIDE SEQUENCE [LARGE SCALE GENOMIC DNA]</scope>
    <source>
        <strain evidence="2 3">NBRC 112902</strain>
    </source>
</reference>
<organism evidence="2 3">
    <name type="scientific">Paracoccus litorisediminis</name>
    <dbReference type="NCBI Taxonomy" id="2006130"/>
    <lineage>
        <taxon>Bacteria</taxon>
        <taxon>Pseudomonadati</taxon>
        <taxon>Pseudomonadota</taxon>
        <taxon>Alphaproteobacteria</taxon>
        <taxon>Rhodobacterales</taxon>
        <taxon>Paracoccaceae</taxon>
        <taxon>Paracoccus</taxon>
    </lineage>
</organism>
<dbReference type="GO" id="GO:0004803">
    <property type="term" value="F:transposase activity"/>
    <property type="evidence" value="ECO:0007669"/>
    <property type="project" value="InterPro"/>
</dbReference>
<keyword evidence="3" id="KW-1185">Reference proteome</keyword>
<dbReference type="OrthoDB" id="32553at2"/>
<sequence>MVRPVGKRSGGSFSHWTTYSLATKLHFLVKAHGLPMRTGITPGQTSDYLGFNLVLTENLPPPRTLPADRGHDADSIRANMEARDMQPVIPMRKARKKRVGVDRSPYRRCNLVERCFNKFKNARRMAT</sequence>
<proteinExistence type="predicted"/>